<accession>A0A9X0W7I2</accession>
<reference evidence="4 5" key="1">
    <citation type="journal article" date="2020" name="Microorganisms">
        <title>Osmotic Adaptation and Compatible Solute Biosynthesis of Phototrophic Bacteria as Revealed from Genome Analyses.</title>
        <authorList>
            <person name="Imhoff J.F."/>
            <person name="Rahn T."/>
            <person name="Kunzel S."/>
            <person name="Keller A."/>
            <person name="Neulinger S.C."/>
        </authorList>
    </citation>
    <scope>NUCLEOTIDE SEQUENCE [LARGE SCALE GENOMIC DNA]</scope>
    <source>
        <strain evidence="4 5">DSM 25653</strain>
    </source>
</reference>
<organism evidence="4 5">
    <name type="scientific">Lamprobacter modestohalophilus</name>
    <dbReference type="NCBI Taxonomy" id="1064514"/>
    <lineage>
        <taxon>Bacteria</taxon>
        <taxon>Pseudomonadati</taxon>
        <taxon>Pseudomonadota</taxon>
        <taxon>Gammaproteobacteria</taxon>
        <taxon>Chromatiales</taxon>
        <taxon>Chromatiaceae</taxon>
        <taxon>Lamprobacter</taxon>
    </lineage>
</organism>
<feature type="compositionally biased region" description="Basic and acidic residues" evidence="2">
    <location>
        <begin position="95"/>
        <end position="110"/>
    </location>
</feature>
<dbReference type="SMART" id="SM00271">
    <property type="entry name" value="DnaJ"/>
    <property type="match status" value="1"/>
</dbReference>
<comment type="caution">
    <text evidence="4">The sequence shown here is derived from an EMBL/GenBank/DDBJ whole genome shotgun (WGS) entry which is preliminary data.</text>
</comment>
<gene>
    <name evidence="4" type="ORF">CKO42_07435</name>
</gene>
<evidence type="ECO:0000256" key="1">
    <source>
        <dbReference type="ARBA" id="ARBA00023186"/>
    </source>
</evidence>
<dbReference type="PROSITE" id="PS50076">
    <property type="entry name" value="DNAJ_2"/>
    <property type="match status" value="1"/>
</dbReference>
<evidence type="ECO:0000259" key="3">
    <source>
        <dbReference type="PROSITE" id="PS50076"/>
    </source>
</evidence>
<dbReference type="Pfam" id="PF00226">
    <property type="entry name" value="DnaJ"/>
    <property type="match status" value="1"/>
</dbReference>
<dbReference type="SUPFAM" id="SSF46565">
    <property type="entry name" value="Chaperone J-domain"/>
    <property type="match status" value="1"/>
</dbReference>
<sequence>MPDPFLILGIEPDADDAAVEAAYRSAIKRCPPDREPVAFQAVREAYERLRTRRDRIGYRLFDTEPPQPIDLLRRAEANRRASASAEESVTQRANRRPDPELFKALLRGEH</sequence>
<keyword evidence="1" id="KW-0143">Chaperone</keyword>
<feature type="domain" description="J" evidence="3">
    <location>
        <begin position="3"/>
        <end position="62"/>
    </location>
</feature>
<evidence type="ECO:0000256" key="2">
    <source>
        <dbReference type="SAM" id="MobiDB-lite"/>
    </source>
</evidence>
<evidence type="ECO:0000313" key="5">
    <source>
        <dbReference type="Proteomes" id="UP001138768"/>
    </source>
</evidence>
<dbReference type="Proteomes" id="UP001138768">
    <property type="component" value="Unassembled WGS sequence"/>
</dbReference>
<evidence type="ECO:0000313" key="4">
    <source>
        <dbReference type="EMBL" id="MBK1618276.1"/>
    </source>
</evidence>
<proteinExistence type="predicted"/>
<dbReference type="Gene3D" id="1.10.287.110">
    <property type="entry name" value="DnaJ domain"/>
    <property type="match status" value="1"/>
</dbReference>
<dbReference type="InterPro" id="IPR036869">
    <property type="entry name" value="J_dom_sf"/>
</dbReference>
<keyword evidence="5" id="KW-1185">Reference proteome</keyword>
<dbReference type="RefSeq" id="WP_200241250.1">
    <property type="nucleotide sequence ID" value="NZ_NRRY01000008.1"/>
</dbReference>
<dbReference type="InterPro" id="IPR001623">
    <property type="entry name" value="DnaJ_domain"/>
</dbReference>
<feature type="region of interest" description="Disordered" evidence="2">
    <location>
        <begin position="76"/>
        <end position="110"/>
    </location>
</feature>
<dbReference type="AlphaFoldDB" id="A0A9X0W7I2"/>
<name>A0A9X0W7I2_9GAMM</name>
<protein>
    <recommendedName>
        <fullName evidence="3">J domain-containing protein</fullName>
    </recommendedName>
</protein>
<dbReference type="EMBL" id="NRRY01000008">
    <property type="protein sequence ID" value="MBK1618276.1"/>
    <property type="molecule type" value="Genomic_DNA"/>
</dbReference>